<gene>
    <name evidence="4" type="ORF">C7P63_04805</name>
</gene>
<dbReference type="GO" id="GO:0005737">
    <property type="term" value="C:cytoplasm"/>
    <property type="evidence" value="ECO:0007669"/>
    <property type="project" value="UniProtKB-SubCell"/>
</dbReference>
<evidence type="ECO:0000259" key="3">
    <source>
        <dbReference type="Pfam" id="PF00582"/>
    </source>
</evidence>
<dbReference type="PANTHER" id="PTHR46268:SF6">
    <property type="entry name" value="UNIVERSAL STRESS PROTEIN UP12"/>
    <property type="match status" value="1"/>
</dbReference>
<dbReference type="Pfam" id="PF00582">
    <property type="entry name" value="Usp"/>
    <property type="match status" value="1"/>
</dbReference>
<dbReference type="PRINTS" id="PR01438">
    <property type="entry name" value="UNVRSLSTRESS"/>
</dbReference>
<evidence type="ECO:0000313" key="5">
    <source>
        <dbReference type="Proteomes" id="UP000277864"/>
    </source>
</evidence>
<dbReference type="RefSeq" id="WP_125943012.1">
    <property type="nucleotide sequence ID" value="NZ_PXZH01000001.1"/>
</dbReference>
<protein>
    <recommendedName>
        <fullName evidence="2">Universal stress protein</fullName>
    </recommendedName>
</protein>
<comment type="caution">
    <text evidence="4">The sequence shown here is derived from an EMBL/GenBank/DDBJ whole genome shotgun (WGS) entry which is preliminary data.</text>
</comment>
<dbReference type="EMBL" id="PXZH01000001">
    <property type="protein sequence ID" value="RST90399.1"/>
    <property type="molecule type" value="Genomic_DNA"/>
</dbReference>
<dbReference type="InterPro" id="IPR006015">
    <property type="entry name" value="Universal_stress_UspA"/>
</dbReference>
<keyword evidence="2" id="KW-0963">Cytoplasm</keyword>
<proteinExistence type="inferred from homology"/>
<dbReference type="InterPro" id="IPR014729">
    <property type="entry name" value="Rossmann-like_a/b/a_fold"/>
</dbReference>
<comment type="similarity">
    <text evidence="1 2">Belongs to the universal stress protein A family.</text>
</comment>
<evidence type="ECO:0000256" key="1">
    <source>
        <dbReference type="ARBA" id="ARBA00008791"/>
    </source>
</evidence>
<dbReference type="PANTHER" id="PTHR46268">
    <property type="entry name" value="STRESS RESPONSE PROTEIN NHAX"/>
    <property type="match status" value="1"/>
</dbReference>
<feature type="domain" description="UspA" evidence="3">
    <location>
        <begin position="4"/>
        <end position="143"/>
    </location>
</feature>
<dbReference type="OrthoDB" id="9789668at2"/>
<evidence type="ECO:0000313" key="4">
    <source>
        <dbReference type="EMBL" id="RST90399.1"/>
    </source>
</evidence>
<dbReference type="SUPFAM" id="SSF52402">
    <property type="entry name" value="Adenine nucleotide alpha hydrolases-like"/>
    <property type="match status" value="1"/>
</dbReference>
<reference evidence="4 5" key="1">
    <citation type="submission" date="2018-03" db="EMBL/GenBank/DDBJ databases">
        <authorList>
            <person name="Gulvik C.A."/>
        </authorList>
    </citation>
    <scope>NUCLEOTIDE SEQUENCE [LARGE SCALE GENOMIC DNA]</scope>
    <source>
        <strain evidence="4 5">JCM 31581</strain>
    </source>
</reference>
<dbReference type="Gene3D" id="3.40.50.620">
    <property type="entry name" value="HUPs"/>
    <property type="match status" value="1"/>
</dbReference>
<organism evidence="4 5">
    <name type="scientific">Vagococcus humatus</name>
    <dbReference type="NCBI Taxonomy" id="1889241"/>
    <lineage>
        <taxon>Bacteria</taxon>
        <taxon>Bacillati</taxon>
        <taxon>Bacillota</taxon>
        <taxon>Bacilli</taxon>
        <taxon>Lactobacillales</taxon>
        <taxon>Enterococcaceae</taxon>
        <taxon>Vagococcus</taxon>
    </lineage>
</organism>
<dbReference type="PIRSF" id="PIRSF006276">
    <property type="entry name" value="UspA"/>
    <property type="match status" value="1"/>
</dbReference>
<dbReference type="CDD" id="cd00293">
    <property type="entry name" value="USP-like"/>
    <property type="match status" value="1"/>
</dbReference>
<evidence type="ECO:0000256" key="2">
    <source>
        <dbReference type="PIRNR" id="PIRNR006276"/>
    </source>
</evidence>
<dbReference type="Proteomes" id="UP000277864">
    <property type="component" value="Unassembled WGS sequence"/>
</dbReference>
<keyword evidence="5" id="KW-1185">Reference proteome</keyword>
<accession>A0A429Z9K9</accession>
<comment type="subcellular location">
    <subcellularLocation>
        <location evidence="2">Cytoplasm</location>
    </subcellularLocation>
</comment>
<sequence length="153" mass="16807">MQHYQKILIAVDGSDQAEKAFKKAANVALRNKATLYIAHIIDMRAFQSVTSFDDEMADRATAVAKNTLTDYENYAKKLGVEDIQTVIEYGAPKTLIAKQLPTQYGIDLVMMGATGLNAVERLLIGSVSEYVIRHAPCDVLVVRTDLDNTTPSA</sequence>
<dbReference type="InterPro" id="IPR006016">
    <property type="entry name" value="UspA"/>
</dbReference>
<name>A0A429Z9K9_9ENTE</name>
<dbReference type="AlphaFoldDB" id="A0A429Z9K9"/>